<dbReference type="InterPro" id="IPR037018">
    <property type="entry name" value="GH65_N"/>
</dbReference>
<name>A0A2T0ZWN4_9ACTN</name>
<reference evidence="9 10" key="1">
    <citation type="submission" date="2018-03" db="EMBL/GenBank/DDBJ databases">
        <title>Genomic Encyclopedia of Archaeal and Bacterial Type Strains, Phase II (KMG-II): from individual species to whole genera.</title>
        <authorList>
            <person name="Goeker M."/>
        </authorList>
    </citation>
    <scope>NUCLEOTIDE SEQUENCE [LARGE SCALE GENOMIC DNA]</scope>
    <source>
        <strain evidence="9 10">DSM 100065</strain>
    </source>
</reference>
<dbReference type="RefSeq" id="WP_202862619.1">
    <property type="nucleotide sequence ID" value="NZ_PVUE01000014.1"/>
</dbReference>
<dbReference type="Pfam" id="PF03636">
    <property type="entry name" value="Glyco_hydro_65N"/>
    <property type="match status" value="1"/>
</dbReference>
<protein>
    <submittedName>
        <fullName evidence="9">Trehalose/maltose hydrolase-like predicted phosphorylase</fullName>
    </submittedName>
</protein>
<dbReference type="PANTHER" id="PTHR11051:SF13">
    <property type="entry name" value="GLYCOSYL TRANSFERASE"/>
    <property type="match status" value="1"/>
</dbReference>
<dbReference type="AlphaFoldDB" id="A0A2T0ZWN4"/>
<dbReference type="InterPro" id="IPR017045">
    <property type="entry name" value="Malt_Pase/Glycosyl_Hdrlase"/>
</dbReference>
<accession>A0A2T0ZWN4</accession>
<dbReference type="GO" id="GO:0030246">
    <property type="term" value="F:carbohydrate binding"/>
    <property type="evidence" value="ECO:0007669"/>
    <property type="project" value="InterPro"/>
</dbReference>
<evidence type="ECO:0000256" key="2">
    <source>
        <dbReference type="ARBA" id="ARBA00022801"/>
    </source>
</evidence>
<feature type="active site" description="Proton donor" evidence="4">
    <location>
        <position position="489"/>
    </location>
</feature>
<dbReference type="FunFam" id="2.70.98.40:FF:000001">
    <property type="entry name" value="Family 65 glycosyl hydrolase"/>
    <property type="match status" value="1"/>
</dbReference>
<dbReference type="SUPFAM" id="SSF74650">
    <property type="entry name" value="Galactose mutarotase-like"/>
    <property type="match status" value="1"/>
</dbReference>
<dbReference type="GO" id="GO:0004553">
    <property type="term" value="F:hydrolase activity, hydrolyzing O-glycosyl compounds"/>
    <property type="evidence" value="ECO:0007669"/>
    <property type="project" value="TreeGrafter"/>
</dbReference>
<dbReference type="InterPro" id="IPR005195">
    <property type="entry name" value="Glyco_hydro_65_M"/>
</dbReference>
<gene>
    <name evidence="9" type="ORF">CLV47_11472</name>
</gene>
<evidence type="ECO:0000256" key="3">
    <source>
        <dbReference type="ARBA" id="ARBA00023295"/>
    </source>
</evidence>
<keyword evidence="2 9" id="KW-0378">Hydrolase</keyword>
<proteinExistence type="inferred from homology"/>
<evidence type="ECO:0000256" key="5">
    <source>
        <dbReference type="PIRSR" id="PIRSR036289-51"/>
    </source>
</evidence>
<dbReference type="InterPro" id="IPR008928">
    <property type="entry name" value="6-hairpin_glycosidase_sf"/>
</dbReference>
<feature type="domain" description="Glycoside hydrolase family 65 central catalytic" evidence="6">
    <location>
        <begin position="328"/>
        <end position="679"/>
    </location>
</feature>
<organism evidence="9 10">
    <name type="scientific">Antricoccus suffuscus</name>
    <dbReference type="NCBI Taxonomy" id="1629062"/>
    <lineage>
        <taxon>Bacteria</taxon>
        <taxon>Bacillati</taxon>
        <taxon>Actinomycetota</taxon>
        <taxon>Actinomycetes</taxon>
        <taxon>Geodermatophilales</taxon>
        <taxon>Antricoccaceae</taxon>
        <taxon>Antricoccus</taxon>
    </lineage>
</organism>
<dbReference type="PANTHER" id="PTHR11051">
    <property type="entry name" value="GLYCOSYL HYDROLASE-RELATED"/>
    <property type="match status" value="1"/>
</dbReference>
<dbReference type="Proteomes" id="UP000237752">
    <property type="component" value="Unassembled WGS sequence"/>
</dbReference>
<evidence type="ECO:0000313" key="9">
    <source>
        <dbReference type="EMBL" id="PRZ40775.1"/>
    </source>
</evidence>
<dbReference type="Gene3D" id="2.60.420.10">
    <property type="entry name" value="Maltose phosphorylase, domain 3"/>
    <property type="match status" value="1"/>
</dbReference>
<feature type="domain" description="Glycoside hydrolase family 65 C-terminal" evidence="7">
    <location>
        <begin position="689"/>
        <end position="752"/>
    </location>
</feature>
<keyword evidence="3" id="KW-0326">Glycosidase</keyword>
<dbReference type="SUPFAM" id="SSF48208">
    <property type="entry name" value="Six-hairpin glycosidases"/>
    <property type="match status" value="1"/>
</dbReference>
<dbReference type="EMBL" id="PVUE01000014">
    <property type="protein sequence ID" value="PRZ40775.1"/>
    <property type="molecule type" value="Genomic_DNA"/>
</dbReference>
<feature type="binding site" evidence="5">
    <location>
        <begin position="592"/>
        <end position="593"/>
    </location>
    <ligand>
        <name>substrate</name>
    </ligand>
</feature>
<evidence type="ECO:0000256" key="4">
    <source>
        <dbReference type="PIRSR" id="PIRSR036289-50"/>
    </source>
</evidence>
<dbReference type="Pfam" id="PF03632">
    <property type="entry name" value="Glyco_hydro_65m"/>
    <property type="match status" value="1"/>
</dbReference>
<feature type="binding site" evidence="5">
    <location>
        <begin position="362"/>
        <end position="363"/>
    </location>
    <ligand>
        <name>substrate</name>
    </ligand>
</feature>
<dbReference type="InterPro" id="IPR005194">
    <property type="entry name" value="Glyco_hydro_65_C"/>
</dbReference>
<dbReference type="GO" id="GO:0005975">
    <property type="term" value="P:carbohydrate metabolic process"/>
    <property type="evidence" value="ECO:0007669"/>
    <property type="project" value="InterPro"/>
</dbReference>
<comment type="caution">
    <text evidence="9">The sequence shown here is derived from an EMBL/GenBank/DDBJ whole genome shotgun (WGS) entry which is preliminary data.</text>
</comment>
<dbReference type="InterPro" id="IPR012341">
    <property type="entry name" value="6hp_glycosidase-like_sf"/>
</dbReference>
<keyword evidence="10" id="KW-1185">Reference proteome</keyword>
<evidence type="ECO:0000256" key="1">
    <source>
        <dbReference type="ARBA" id="ARBA00006768"/>
    </source>
</evidence>
<evidence type="ECO:0000259" key="7">
    <source>
        <dbReference type="Pfam" id="PF03633"/>
    </source>
</evidence>
<dbReference type="InterPro" id="IPR005196">
    <property type="entry name" value="Glyco_hydro_65_N"/>
</dbReference>
<evidence type="ECO:0000259" key="8">
    <source>
        <dbReference type="Pfam" id="PF03636"/>
    </source>
</evidence>
<dbReference type="Gene3D" id="2.70.98.40">
    <property type="entry name" value="Glycoside hydrolase, family 65, N-terminal domain"/>
    <property type="match status" value="1"/>
</dbReference>
<feature type="domain" description="Glycoside hydrolase family 65 N-terminal" evidence="8">
    <location>
        <begin position="16"/>
        <end position="271"/>
    </location>
</feature>
<sequence length="802" mass="88291">MTDPVRFPVEPWCLRETFLDVDQLAQMESLFALSNGHVGLRANLDEGEPHAIPGTYLGSFYEGRPLPYAEAGYGYPESGQTLVNVTNGKIMRLLVDDTPFDVRYGELLDHERTLDFRAGTLRRTADWRSPAGSHVRVTSTRLVSFVHRAVAAIEYEVEAVGLQTRIILQSELVANEAPPVNVGDDPRVAAALERPLLPIDADVTKSGAVLLHRTKSSGLLMGAGMEHVVEAPGRHTVDSEIRDDWARTTVVCTLQPGEKLRVVKYIGYGWSSTRSAPAVRDQVEAALTGASYAGWSGLTGTQRDYLDDFWKSADVEVDGDPVVQQAVRFGLFHVLQAGARTERRAIAAKGLTGPGYDGHAFWDTEGYVLPLLTLTIPDATADALRWRASTLDLARARAKTLGLDGAAFAWRTINGEEASAYWPAGTAAFHINADIASAFEHYRLVTGDLALELECGLAVLVETARLWMSIGHHDRHGAWHIDGVTGPDEYTAVADDNVFTNLMAARNLRAAADACVRHPQNAAQLGVSVEDVAAWRDAASAVFIPYDEELGVHPQCGNFTRYGEWDFDGSVDQYPLMLHSPYFQLYRKQVIKQADLVLAMHWCGDSFTPDQKARNIDYYERRTVRDSSLSACTQAVMCAEVGHLELAHRYLHEAALMDLHDLHHNTKDGLHIASLAGGWSALVEGFGGLREHHSLLTLAPALPEGITRLAFRVRWWGMRLLVEVADGQVECSLPGQTDRTMSLVLYDEQVEVTCAKSVRRPLRHRLALLPTPTQPSGREPLMDGDPAYAALDLGIRELDDRA</sequence>
<dbReference type="InterPro" id="IPR011013">
    <property type="entry name" value="Gal_mutarotase_sf_dom"/>
</dbReference>
<comment type="similarity">
    <text evidence="1">Belongs to the glycosyl hydrolase 65 family.</text>
</comment>
<dbReference type="GO" id="GO:0016757">
    <property type="term" value="F:glycosyltransferase activity"/>
    <property type="evidence" value="ECO:0007669"/>
    <property type="project" value="UniProtKB-ARBA"/>
</dbReference>
<dbReference type="FunFam" id="1.50.10.10:FF:000029">
    <property type="entry name" value="Family 65 glycosyl hydrolase"/>
    <property type="match status" value="1"/>
</dbReference>
<dbReference type="Pfam" id="PF03633">
    <property type="entry name" value="Glyco_hydro_65C"/>
    <property type="match status" value="1"/>
</dbReference>
<dbReference type="PIRSF" id="PIRSF036289">
    <property type="entry name" value="Glycosyl_hydrolase_malt_phosph"/>
    <property type="match status" value="1"/>
</dbReference>
<evidence type="ECO:0000259" key="6">
    <source>
        <dbReference type="Pfam" id="PF03632"/>
    </source>
</evidence>
<evidence type="ECO:0000313" key="10">
    <source>
        <dbReference type="Proteomes" id="UP000237752"/>
    </source>
</evidence>
<dbReference type="Gene3D" id="1.50.10.10">
    <property type="match status" value="1"/>
</dbReference>